<reference evidence="4" key="2">
    <citation type="submission" date="2015-06" db="UniProtKB">
        <authorList>
            <consortium name="EnsemblMetazoa"/>
        </authorList>
    </citation>
    <scope>IDENTIFICATION</scope>
</reference>
<accession>T1H660</accession>
<proteinExistence type="inferred from homology"/>
<dbReference type="GO" id="GO:0043124">
    <property type="term" value="P:negative regulation of canonical NF-kappaB signal transduction"/>
    <property type="evidence" value="ECO:0007669"/>
    <property type="project" value="InterPro"/>
</dbReference>
<keyword evidence="3" id="KW-0342">GTP-binding</keyword>
<dbReference type="InterPro" id="IPR005225">
    <property type="entry name" value="Small_GTP-bd"/>
</dbReference>
<evidence type="ECO:0000313" key="5">
    <source>
        <dbReference type="Proteomes" id="UP000015102"/>
    </source>
</evidence>
<dbReference type="CDD" id="cd00882">
    <property type="entry name" value="Ras_like_GTPase"/>
    <property type="match status" value="1"/>
</dbReference>
<dbReference type="GO" id="GO:0003924">
    <property type="term" value="F:GTPase activity"/>
    <property type="evidence" value="ECO:0007669"/>
    <property type="project" value="InterPro"/>
</dbReference>
<protein>
    <recommendedName>
        <fullName evidence="6">NF-kappa-B inhibitor-interacting Ras-like protein</fullName>
    </recommendedName>
</protein>
<dbReference type="GO" id="GO:0032484">
    <property type="term" value="P:Ral protein signal transduction"/>
    <property type="evidence" value="ECO:0007669"/>
    <property type="project" value="TreeGrafter"/>
</dbReference>
<evidence type="ECO:0008006" key="6">
    <source>
        <dbReference type="Google" id="ProtNLM"/>
    </source>
</evidence>
<dbReference type="AlphaFoldDB" id="T1H660"/>
<dbReference type="EnsemblMetazoa" id="MESCA012193-RA">
    <property type="protein sequence ID" value="MESCA012193-PA"/>
    <property type="gene ID" value="MESCA012193"/>
</dbReference>
<organism evidence="4 5">
    <name type="scientific">Megaselia scalaris</name>
    <name type="common">Humpbacked fly</name>
    <name type="synonym">Phora scalaris</name>
    <dbReference type="NCBI Taxonomy" id="36166"/>
    <lineage>
        <taxon>Eukaryota</taxon>
        <taxon>Metazoa</taxon>
        <taxon>Ecdysozoa</taxon>
        <taxon>Arthropoda</taxon>
        <taxon>Hexapoda</taxon>
        <taxon>Insecta</taxon>
        <taxon>Pterygota</taxon>
        <taxon>Neoptera</taxon>
        <taxon>Endopterygota</taxon>
        <taxon>Diptera</taxon>
        <taxon>Brachycera</taxon>
        <taxon>Muscomorpha</taxon>
        <taxon>Platypezoidea</taxon>
        <taxon>Phoridae</taxon>
        <taxon>Megaseliini</taxon>
        <taxon>Megaselia</taxon>
    </lineage>
</organism>
<dbReference type="NCBIfam" id="TIGR00231">
    <property type="entry name" value="small_GTP"/>
    <property type="match status" value="1"/>
</dbReference>
<keyword evidence="5" id="KW-1185">Reference proteome</keyword>
<reference evidence="5" key="1">
    <citation type="submission" date="2013-02" db="EMBL/GenBank/DDBJ databases">
        <authorList>
            <person name="Hughes D."/>
        </authorList>
    </citation>
    <scope>NUCLEOTIDE SEQUENCE</scope>
    <source>
        <strain>Durham</strain>
        <strain evidence="5">NC isolate 2 -- Noor lab</strain>
    </source>
</reference>
<name>T1H660_MEGSC</name>
<dbReference type="PANTHER" id="PTHR46152">
    <property type="entry name" value="NF-KAPPA-B INHIBITOR-INTERACTING RAS-LIKE PROTEIN"/>
    <property type="match status" value="1"/>
</dbReference>
<dbReference type="InterPro" id="IPR027417">
    <property type="entry name" value="P-loop_NTPase"/>
</dbReference>
<evidence type="ECO:0000313" key="4">
    <source>
        <dbReference type="EnsemblMetazoa" id="MESCA012193-PA"/>
    </source>
</evidence>
<sequence>MLTTKQSKSAKVLLCGMKNVGKTCLIEQLIYGNVTLETKYNPTIEDIYIASVDTGKSPRESLRIFDTAGIQGKAEYPKHYHQFPDAYILVYDPQDPASLDMLADIKSDIDRNKEKKEAVIIVLANVHSNVPDSGIDSHKANNWCAREKIKHYTVNAMERASLYEPFVSLTIRLHPAQSKSTFTQFSKVMQKTKSD</sequence>
<dbReference type="HOGENOM" id="CLU_041217_17_0_1"/>
<evidence type="ECO:0000256" key="3">
    <source>
        <dbReference type="ARBA" id="ARBA00023134"/>
    </source>
</evidence>
<dbReference type="PROSITE" id="PS51419">
    <property type="entry name" value="RAB"/>
    <property type="match status" value="1"/>
</dbReference>
<dbReference type="STRING" id="36166.T1H660"/>
<dbReference type="InterPro" id="IPR001806">
    <property type="entry name" value="Small_GTPase"/>
</dbReference>
<dbReference type="InterPro" id="IPR042227">
    <property type="entry name" value="KBRS"/>
</dbReference>
<dbReference type="Pfam" id="PF00071">
    <property type="entry name" value="Ras"/>
    <property type="match status" value="1"/>
</dbReference>
<dbReference type="PANTHER" id="PTHR46152:SF3">
    <property type="entry name" value="NF-KAPPA-B INHIBITOR-INTERACTING RAS-LIKE PROTEIN"/>
    <property type="match status" value="1"/>
</dbReference>
<dbReference type="SUPFAM" id="SSF52540">
    <property type="entry name" value="P-loop containing nucleoside triphosphate hydrolases"/>
    <property type="match status" value="1"/>
</dbReference>
<evidence type="ECO:0000256" key="2">
    <source>
        <dbReference type="ARBA" id="ARBA00022741"/>
    </source>
</evidence>
<comment type="similarity">
    <text evidence="1">Belongs to the small GTPase superfamily. Ras family. KappaB-Ras subfamily.</text>
</comment>
<dbReference type="GO" id="GO:0005525">
    <property type="term" value="F:GTP binding"/>
    <property type="evidence" value="ECO:0007669"/>
    <property type="project" value="UniProtKB-KW"/>
</dbReference>
<dbReference type="Proteomes" id="UP000015102">
    <property type="component" value="Unassembled WGS sequence"/>
</dbReference>
<dbReference type="GO" id="GO:0032794">
    <property type="term" value="F:GTPase activating protein binding"/>
    <property type="evidence" value="ECO:0007669"/>
    <property type="project" value="TreeGrafter"/>
</dbReference>
<dbReference type="OMA" id="IMDRANN"/>
<evidence type="ECO:0000256" key="1">
    <source>
        <dbReference type="ARBA" id="ARBA00008094"/>
    </source>
</evidence>
<dbReference type="SMART" id="SM00173">
    <property type="entry name" value="RAS"/>
    <property type="match status" value="1"/>
</dbReference>
<dbReference type="Gene3D" id="3.40.50.300">
    <property type="entry name" value="P-loop containing nucleotide triphosphate hydrolases"/>
    <property type="match status" value="1"/>
</dbReference>
<keyword evidence="2" id="KW-0547">Nucleotide-binding</keyword>